<dbReference type="RefSeq" id="WP_092074688.1">
    <property type="nucleotide sequence ID" value="NZ_FNHB01000011.1"/>
</dbReference>
<dbReference type="Proteomes" id="UP000214880">
    <property type="component" value="Unassembled WGS sequence"/>
</dbReference>
<evidence type="ECO:0000313" key="2">
    <source>
        <dbReference type="EMBL" id="SDN08521.1"/>
    </source>
</evidence>
<evidence type="ECO:0000256" key="1">
    <source>
        <dbReference type="SAM" id="Phobius"/>
    </source>
</evidence>
<keyword evidence="1" id="KW-1133">Transmembrane helix</keyword>
<evidence type="ECO:0000313" key="3">
    <source>
        <dbReference type="Proteomes" id="UP000214880"/>
    </source>
</evidence>
<reference evidence="2 3" key="1">
    <citation type="submission" date="2016-10" db="EMBL/GenBank/DDBJ databases">
        <authorList>
            <person name="de Groot N.N."/>
        </authorList>
    </citation>
    <scope>NUCLEOTIDE SEQUENCE [LARGE SCALE GENOMIC DNA]</scope>
    <source>
        <strain evidence="2 3">DSM 1736</strain>
    </source>
</reference>
<dbReference type="OrthoDB" id="1680837at2"/>
<proteinExistence type="predicted"/>
<name>A0A1G9YJ37_9FIRM</name>
<feature type="transmembrane region" description="Helical" evidence="1">
    <location>
        <begin position="15"/>
        <end position="31"/>
    </location>
</feature>
<dbReference type="EMBL" id="FNHB01000011">
    <property type="protein sequence ID" value="SDN08521.1"/>
    <property type="molecule type" value="Genomic_DNA"/>
</dbReference>
<keyword evidence="1" id="KW-0812">Transmembrane</keyword>
<dbReference type="AlphaFoldDB" id="A0A1G9YJ37"/>
<gene>
    <name evidence="2" type="ORF">SAMN04488502_111107</name>
</gene>
<protein>
    <submittedName>
        <fullName evidence="2">Uncharacterized protein</fullName>
    </submittedName>
</protein>
<feature type="transmembrane region" description="Helical" evidence="1">
    <location>
        <begin position="37"/>
        <end position="58"/>
    </location>
</feature>
<keyword evidence="3" id="KW-1185">Reference proteome</keyword>
<accession>A0A1G9YJ37</accession>
<sequence>MENLVVQSTTSKKHFNILMIAVICLLMLWGFSFYKYLILGIFQPLEIMTVTLILFVLIERMAARYSYEMNDKGLKCVKRGLLGTVTHEIPYKAIFSLSSYKPQLIGLVKFRRTYRFHSALDGREVWTVAYTVARSGKKLENRRIYFKPGDQMLAALKAKLPDKVVAF</sequence>
<keyword evidence="1" id="KW-0472">Membrane</keyword>
<organism evidence="2 3">
    <name type="scientific">Dendrosporobacter quercicolus</name>
    <dbReference type="NCBI Taxonomy" id="146817"/>
    <lineage>
        <taxon>Bacteria</taxon>
        <taxon>Bacillati</taxon>
        <taxon>Bacillota</taxon>
        <taxon>Negativicutes</taxon>
        <taxon>Selenomonadales</taxon>
        <taxon>Sporomusaceae</taxon>
        <taxon>Dendrosporobacter</taxon>
    </lineage>
</organism>